<proteinExistence type="predicted"/>
<evidence type="ECO:0000313" key="2">
    <source>
        <dbReference type="Proteomes" id="UP000321306"/>
    </source>
</evidence>
<keyword evidence="2" id="KW-1185">Reference proteome</keyword>
<sequence>MFAGAIAFAKDHSALLNQFWQGKAAGAQRLPSPTELLDMFMWEQGYLKGLPAQAVSLSYPKQKPQSRSLILLGWSGNYKDFIGTEKVTYLGLYEGNKVNYWTIESGPFKSRLLGILDTKQAPGKPTMMSISDLEFMTFNSTSFYIWYAQHKSK</sequence>
<organism evidence="1 2">
    <name type="scientific">Deinococcus cellulosilyticus (strain DSM 18568 / NBRC 106333 / KACC 11606 / 5516J-15)</name>
    <dbReference type="NCBI Taxonomy" id="1223518"/>
    <lineage>
        <taxon>Bacteria</taxon>
        <taxon>Thermotogati</taxon>
        <taxon>Deinococcota</taxon>
        <taxon>Deinococci</taxon>
        <taxon>Deinococcales</taxon>
        <taxon>Deinococcaceae</taxon>
        <taxon>Deinococcus</taxon>
    </lineage>
</organism>
<dbReference type="EMBL" id="BJXB01000030">
    <property type="protein sequence ID" value="GEM49203.1"/>
    <property type="molecule type" value="Genomic_DNA"/>
</dbReference>
<dbReference type="AlphaFoldDB" id="A0A511N8M3"/>
<gene>
    <name evidence="1" type="ORF">DC3_48380</name>
</gene>
<reference evidence="1 2" key="1">
    <citation type="submission" date="2019-07" db="EMBL/GenBank/DDBJ databases">
        <title>Whole genome shotgun sequence of Deinococcus cellulosilyticus NBRC 106333.</title>
        <authorList>
            <person name="Hosoyama A."/>
            <person name="Uohara A."/>
            <person name="Ohji S."/>
            <person name="Ichikawa N."/>
        </authorList>
    </citation>
    <scope>NUCLEOTIDE SEQUENCE [LARGE SCALE GENOMIC DNA]</scope>
    <source>
        <strain evidence="1 2">NBRC 106333</strain>
    </source>
</reference>
<evidence type="ECO:0000313" key="1">
    <source>
        <dbReference type="EMBL" id="GEM49203.1"/>
    </source>
</evidence>
<protein>
    <submittedName>
        <fullName evidence="1">Uncharacterized protein</fullName>
    </submittedName>
</protein>
<dbReference type="Proteomes" id="UP000321306">
    <property type="component" value="Unassembled WGS sequence"/>
</dbReference>
<comment type="caution">
    <text evidence="1">The sequence shown here is derived from an EMBL/GenBank/DDBJ whole genome shotgun (WGS) entry which is preliminary data.</text>
</comment>
<name>A0A511N8M3_DEIC1</name>
<accession>A0A511N8M3</accession>